<sequence length="93" mass="10682">MSIRYQLPSVFAIGILFRCFHFPTWTLQTNREIYHGTFLRPCSNTFIPSRLLLLLLLLQLAPLLLLLLQSLLTSSNRSTLFTSVTFVKVLQPS</sequence>
<reference evidence="2" key="1">
    <citation type="journal article" date="2023" name="Mol. Phylogenet. Evol.">
        <title>Genome-scale phylogeny and comparative genomics of the fungal order Sordariales.</title>
        <authorList>
            <person name="Hensen N."/>
            <person name="Bonometti L."/>
            <person name="Westerberg I."/>
            <person name="Brannstrom I.O."/>
            <person name="Guillou S."/>
            <person name="Cros-Aarteil S."/>
            <person name="Calhoun S."/>
            <person name="Haridas S."/>
            <person name="Kuo A."/>
            <person name="Mondo S."/>
            <person name="Pangilinan J."/>
            <person name="Riley R."/>
            <person name="LaButti K."/>
            <person name="Andreopoulos B."/>
            <person name="Lipzen A."/>
            <person name="Chen C."/>
            <person name="Yan M."/>
            <person name="Daum C."/>
            <person name="Ng V."/>
            <person name="Clum A."/>
            <person name="Steindorff A."/>
            <person name="Ohm R.A."/>
            <person name="Martin F."/>
            <person name="Silar P."/>
            <person name="Natvig D.O."/>
            <person name="Lalanne C."/>
            <person name="Gautier V."/>
            <person name="Ament-Velasquez S.L."/>
            <person name="Kruys A."/>
            <person name="Hutchinson M.I."/>
            <person name="Powell A.J."/>
            <person name="Barry K."/>
            <person name="Miller A.N."/>
            <person name="Grigoriev I.V."/>
            <person name="Debuchy R."/>
            <person name="Gladieux P."/>
            <person name="Hiltunen Thoren M."/>
            <person name="Johannesson H."/>
        </authorList>
    </citation>
    <scope>NUCLEOTIDE SEQUENCE</scope>
    <source>
        <strain evidence="2">FGSC 1904</strain>
    </source>
</reference>
<feature type="transmembrane region" description="Helical" evidence="1">
    <location>
        <begin position="47"/>
        <end position="68"/>
    </location>
</feature>
<accession>A0AAE0NVL5</accession>
<reference evidence="2" key="2">
    <citation type="submission" date="2023-07" db="EMBL/GenBank/DDBJ databases">
        <authorList>
            <consortium name="Lawrence Berkeley National Laboratory"/>
            <person name="Haridas S."/>
            <person name="Hensen N."/>
            <person name="Bonometti L."/>
            <person name="Westerberg I."/>
            <person name="Brannstrom I.O."/>
            <person name="Guillou S."/>
            <person name="Cros-Aarteil S."/>
            <person name="Calhoun S."/>
            <person name="Kuo A."/>
            <person name="Mondo S."/>
            <person name="Pangilinan J."/>
            <person name="Riley R."/>
            <person name="LaButti K."/>
            <person name="Andreopoulos B."/>
            <person name="Lipzen A."/>
            <person name="Chen C."/>
            <person name="Yanf M."/>
            <person name="Daum C."/>
            <person name="Ng V."/>
            <person name="Clum A."/>
            <person name="Steindorff A."/>
            <person name="Ohm R."/>
            <person name="Martin F."/>
            <person name="Silar P."/>
            <person name="Natvig D."/>
            <person name="Lalanne C."/>
            <person name="Gautier V."/>
            <person name="Ament-velasquez S.L."/>
            <person name="Kruys A."/>
            <person name="Hutchinson M.I."/>
            <person name="Powell A.J."/>
            <person name="Barry K."/>
            <person name="Miller A.N."/>
            <person name="Grigoriev I.V."/>
            <person name="Debuchy R."/>
            <person name="Gladieux P."/>
            <person name="Thoren M.H."/>
            <person name="Johannesson H."/>
        </authorList>
    </citation>
    <scope>NUCLEOTIDE SEQUENCE</scope>
    <source>
        <strain evidence="2">FGSC 1904</strain>
    </source>
</reference>
<comment type="caution">
    <text evidence="2">The sequence shown here is derived from an EMBL/GenBank/DDBJ whole genome shotgun (WGS) entry which is preliminary data.</text>
</comment>
<gene>
    <name evidence="2" type="ORF">B0T20DRAFT_426317</name>
</gene>
<keyword evidence="3" id="KW-1185">Reference proteome</keyword>
<protein>
    <submittedName>
        <fullName evidence="2">Uncharacterized protein</fullName>
    </submittedName>
</protein>
<evidence type="ECO:0000313" key="3">
    <source>
        <dbReference type="Proteomes" id="UP001281003"/>
    </source>
</evidence>
<feature type="transmembrane region" description="Helical" evidence="1">
    <location>
        <begin position="7"/>
        <end position="27"/>
    </location>
</feature>
<dbReference type="AlphaFoldDB" id="A0AAE0NVL5"/>
<keyword evidence="1" id="KW-0472">Membrane</keyword>
<name>A0AAE0NVL5_SORBR</name>
<keyword evidence="1" id="KW-1133">Transmembrane helix</keyword>
<proteinExistence type="predicted"/>
<evidence type="ECO:0000256" key="1">
    <source>
        <dbReference type="SAM" id="Phobius"/>
    </source>
</evidence>
<dbReference type="Proteomes" id="UP001281003">
    <property type="component" value="Unassembled WGS sequence"/>
</dbReference>
<keyword evidence="1" id="KW-0812">Transmembrane</keyword>
<organism evidence="2 3">
    <name type="scientific">Sordaria brevicollis</name>
    <dbReference type="NCBI Taxonomy" id="83679"/>
    <lineage>
        <taxon>Eukaryota</taxon>
        <taxon>Fungi</taxon>
        <taxon>Dikarya</taxon>
        <taxon>Ascomycota</taxon>
        <taxon>Pezizomycotina</taxon>
        <taxon>Sordariomycetes</taxon>
        <taxon>Sordariomycetidae</taxon>
        <taxon>Sordariales</taxon>
        <taxon>Sordariaceae</taxon>
        <taxon>Sordaria</taxon>
    </lineage>
</organism>
<dbReference type="EMBL" id="JAUTDP010000016">
    <property type="protein sequence ID" value="KAK3388260.1"/>
    <property type="molecule type" value="Genomic_DNA"/>
</dbReference>
<evidence type="ECO:0000313" key="2">
    <source>
        <dbReference type="EMBL" id="KAK3388260.1"/>
    </source>
</evidence>